<protein>
    <submittedName>
        <fullName evidence="1">Uncharacterized protein</fullName>
    </submittedName>
</protein>
<gene>
    <name evidence="1" type="ORF">C1645_824163</name>
</gene>
<dbReference type="Proteomes" id="UP000265703">
    <property type="component" value="Unassembled WGS sequence"/>
</dbReference>
<keyword evidence="2" id="KW-1185">Reference proteome</keyword>
<organism evidence="1 2">
    <name type="scientific">Glomus cerebriforme</name>
    <dbReference type="NCBI Taxonomy" id="658196"/>
    <lineage>
        <taxon>Eukaryota</taxon>
        <taxon>Fungi</taxon>
        <taxon>Fungi incertae sedis</taxon>
        <taxon>Mucoromycota</taxon>
        <taxon>Glomeromycotina</taxon>
        <taxon>Glomeromycetes</taxon>
        <taxon>Glomerales</taxon>
        <taxon>Glomeraceae</taxon>
        <taxon>Glomus</taxon>
    </lineage>
</organism>
<dbReference type="AlphaFoldDB" id="A0A397T442"/>
<accession>A0A397T442</accession>
<evidence type="ECO:0000313" key="2">
    <source>
        <dbReference type="Proteomes" id="UP000265703"/>
    </source>
</evidence>
<proteinExistence type="predicted"/>
<reference evidence="1 2" key="1">
    <citation type="submission" date="2018-06" db="EMBL/GenBank/DDBJ databases">
        <title>Comparative genomics reveals the genomic features of Rhizophagus irregularis, R. cerebriforme, R. diaphanum and Gigaspora rosea, and their symbiotic lifestyle signature.</title>
        <authorList>
            <person name="Morin E."/>
            <person name="San Clemente H."/>
            <person name="Chen E.C.H."/>
            <person name="De La Providencia I."/>
            <person name="Hainaut M."/>
            <person name="Kuo A."/>
            <person name="Kohler A."/>
            <person name="Murat C."/>
            <person name="Tang N."/>
            <person name="Roy S."/>
            <person name="Loubradou J."/>
            <person name="Henrissat B."/>
            <person name="Grigoriev I.V."/>
            <person name="Corradi N."/>
            <person name="Roux C."/>
            <person name="Martin F.M."/>
        </authorList>
    </citation>
    <scope>NUCLEOTIDE SEQUENCE [LARGE SCALE GENOMIC DNA]</scope>
    <source>
        <strain evidence="1 2">DAOM 227022</strain>
    </source>
</reference>
<sequence length="54" mass="6678">MKNDGTSDNKNAKIIVMINKEYNHLLPEEYKKYYLPNNWIERKKNQLKWSYMLK</sequence>
<dbReference type="EMBL" id="QKYT01000201">
    <property type="protein sequence ID" value="RIA89911.1"/>
    <property type="molecule type" value="Genomic_DNA"/>
</dbReference>
<name>A0A397T442_9GLOM</name>
<evidence type="ECO:0000313" key="1">
    <source>
        <dbReference type="EMBL" id="RIA89911.1"/>
    </source>
</evidence>
<dbReference type="OrthoDB" id="2412279at2759"/>
<comment type="caution">
    <text evidence="1">The sequence shown here is derived from an EMBL/GenBank/DDBJ whole genome shotgun (WGS) entry which is preliminary data.</text>
</comment>